<dbReference type="GO" id="GO:0016887">
    <property type="term" value="F:ATP hydrolysis activity"/>
    <property type="evidence" value="ECO:0007669"/>
    <property type="project" value="InterPro"/>
</dbReference>
<dbReference type="CDD" id="cd07346">
    <property type="entry name" value="ABC_6TM_exporters"/>
    <property type="match status" value="1"/>
</dbReference>
<feature type="transmembrane region" description="Helical" evidence="10">
    <location>
        <begin position="12"/>
        <end position="36"/>
    </location>
</feature>
<dbReference type="OrthoDB" id="9762778at2"/>
<keyword evidence="6" id="KW-0378">Hydrolase</keyword>
<dbReference type="GO" id="GO:0008234">
    <property type="term" value="F:cysteine-type peptidase activity"/>
    <property type="evidence" value="ECO:0007669"/>
    <property type="project" value="UniProtKB-KW"/>
</dbReference>
<evidence type="ECO:0000256" key="4">
    <source>
        <dbReference type="ARBA" id="ARBA00022692"/>
    </source>
</evidence>
<sequence>MGVFFKRVIAILKYYIPLQAMGLIFSILLAISEIASPMVSKYCIDEVIPGNSMEKLYLGIGVFVIVCTMQPILGYLCGMIFLRLKEKISLNLKNQVFSKIVHAPINFYDKTYEGHIISRILNDGNAAASFLSSFMTGFLQNLILLIMIIAAMLYLSVKITVIVLTFFIIYYIIYYLVSRRFRNLSMILQKNYDMECTAITQTINSIDTLKSYMLEEEKISHYNELLKKCYKDNIKIGTLSMLVNNLTSIVRIISLSLIYGIGSISVMKGESSVGDIIAIGLYFQMFTGPFMGLLQNATNIQKNIPIFDRLYEYLNMKTEKLDQEEGGRLEGDIILDNISFSYEKDSYALKNINMKIKSRTITAITGTSGSGKSSLIKIIAGFYNNFTGQIIFSGRNMKEMCLKDIRRNIGYVSQNVELFNISLKDNIRCGDKKVSDKDIINICRRLQIHDKIISLPKGYESIVNERINLSGGEIQRIGIARALIKKPSILILDEPTASLDTDNEAAVAEILQEIKKECTVIVVSHRHSTIEMADKVITLHKGEVYEEKPFYENLSKDHVEAII</sequence>
<dbReference type="PROSITE" id="PS50893">
    <property type="entry name" value="ABC_TRANSPORTER_2"/>
    <property type="match status" value="1"/>
</dbReference>
<dbReference type="AlphaFoldDB" id="A0A0K8J639"/>
<evidence type="ECO:0000256" key="9">
    <source>
        <dbReference type="ARBA" id="ARBA00023136"/>
    </source>
</evidence>
<dbReference type="InterPro" id="IPR011527">
    <property type="entry name" value="ABC1_TM_dom"/>
</dbReference>
<accession>A0A0K8J639</accession>
<dbReference type="FunFam" id="3.40.50.300:FF:000299">
    <property type="entry name" value="ABC transporter ATP-binding protein/permease"/>
    <property type="match status" value="1"/>
</dbReference>
<keyword evidence="3" id="KW-1003">Cell membrane</keyword>
<keyword evidence="6" id="KW-0788">Thiol protease</keyword>
<keyword evidence="9 10" id="KW-0472">Membrane</keyword>
<evidence type="ECO:0000256" key="3">
    <source>
        <dbReference type="ARBA" id="ARBA00022475"/>
    </source>
</evidence>
<evidence type="ECO:0000256" key="6">
    <source>
        <dbReference type="ARBA" id="ARBA00022807"/>
    </source>
</evidence>
<dbReference type="InterPro" id="IPR036640">
    <property type="entry name" value="ABC1_TM_sf"/>
</dbReference>
<organism evidence="13 14">
    <name type="scientific">Herbinix luporum</name>
    <dbReference type="NCBI Taxonomy" id="1679721"/>
    <lineage>
        <taxon>Bacteria</taxon>
        <taxon>Bacillati</taxon>
        <taxon>Bacillota</taxon>
        <taxon>Clostridia</taxon>
        <taxon>Lachnospirales</taxon>
        <taxon>Lachnospiraceae</taxon>
        <taxon>Herbinix</taxon>
    </lineage>
</organism>
<dbReference type="InterPro" id="IPR003593">
    <property type="entry name" value="AAA+_ATPase"/>
</dbReference>
<feature type="domain" description="ABC transporter" evidence="11">
    <location>
        <begin position="333"/>
        <end position="563"/>
    </location>
</feature>
<dbReference type="PANTHER" id="PTHR43394">
    <property type="entry name" value="ATP-DEPENDENT PERMEASE MDL1, MITOCHONDRIAL"/>
    <property type="match status" value="1"/>
</dbReference>
<feature type="transmembrane region" description="Helical" evidence="10">
    <location>
        <begin position="159"/>
        <end position="177"/>
    </location>
</feature>
<dbReference type="InterPro" id="IPR003439">
    <property type="entry name" value="ABC_transporter-like_ATP-bd"/>
</dbReference>
<evidence type="ECO:0000313" key="13">
    <source>
        <dbReference type="EMBL" id="CUH92829.1"/>
    </source>
</evidence>
<feature type="transmembrane region" description="Helical" evidence="10">
    <location>
        <begin position="273"/>
        <end position="294"/>
    </location>
</feature>
<dbReference type="Pfam" id="PF00005">
    <property type="entry name" value="ABC_tran"/>
    <property type="match status" value="1"/>
</dbReference>
<protein>
    <recommendedName>
        <fullName evidence="15">ABC transporter ATP-binding protein</fullName>
    </recommendedName>
</protein>
<evidence type="ECO:0000256" key="5">
    <source>
        <dbReference type="ARBA" id="ARBA00022741"/>
    </source>
</evidence>
<gene>
    <name evidence="13" type="ORF">SD1D_1283</name>
</gene>
<feature type="transmembrane region" description="Helical" evidence="10">
    <location>
        <begin position="128"/>
        <end position="153"/>
    </location>
</feature>
<dbReference type="Proteomes" id="UP000196053">
    <property type="component" value="Chromosome I"/>
</dbReference>
<dbReference type="InterPro" id="IPR017871">
    <property type="entry name" value="ABC_transporter-like_CS"/>
</dbReference>
<dbReference type="InterPro" id="IPR039421">
    <property type="entry name" value="Type_1_exporter"/>
</dbReference>
<comment type="subcellular location">
    <subcellularLocation>
        <location evidence="1">Cell membrane</location>
        <topology evidence="1">Multi-pass membrane protein</topology>
    </subcellularLocation>
</comment>
<keyword evidence="5" id="KW-0547">Nucleotide-binding</keyword>
<dbReference type="RefSeq" id="WP_058258165.1">
    <property type="nucleotide sequence ID" value="NZ_DUPS01000050.1"/>
</dbReference>
<dbReference type="EMBL" id="LN879430">
    <property type="protein sequence ID" value="CUH92829.1"/>
    <property type="molecule type" value="Genomic_DNA"/>
</dbReference>
<evidence type="ECO:0000259" key="12">
    <source>
        <dbReference type="PROSITE" id="PS50929"/>
    </source>
</evidence>
<dbReference type="GO" id="GO:0005886">
    <property type="term" value="C:plasma membrane"/>
    <property type="evidence" value="ECO:0007669"/>
    <property type="project" value="UniProtKB-SubCell"/>
</dbReference>
<evidence type="ECO:0008006" key="15">
    <source>
        <dbReference type="Google" id="ProtNLM"/>
    </source>
</evidence>
<evidence type="ECO:0000256" key="7">
    <source>
        <dbReference type="ARBA" id="ARBA00022840"/>
    </source>
</evidence>
<dbReference type="Gene3D" id="3.40.50.300">
    <property type="entry name" value="P-loop containing nucleotide triphosphate hydrolases"/>
    <property type="match status" value="1"/>
</dbReference>
<dbReference type="GO" id="GO:0005524">
    <property type="term" value="F:ATP binding"/>
    <property type="evidence" value="ECO:0007669"/>
    <property type="project" value="UniProtKB-KW"/>
</dbReference>
<keyword evidence="8 10" id="KW-1133">Transmembrane helix</keyword>
<dbReference type="Pfam" id="PF00664">
    <property type="entry name" value="ABC_membrane"/>
    <property type="match status" value="1"/>
</dbReference>
<dbReference type="PROSITE" id="PS00211">
    <property type="entry name" value="ABC_TRANSPORTER_1"/>
    <property type="match status" value="1"/>
</dbReference>
<dbReference type="GO" id="GO:0015421">
    <property type="term" value="F:ABC-type oligopeptide transporter activity"/>
    <property type="evidence" value="ECO:0007669"/>
    <property type="project" value="TreeGrafter"/>
</dbReference>
<feature type="transmembrane region" description="Helical" evidence="10">
    <location>
        <begin position="56"/>
        <end position="82"/>
    </location>
</feature>
<dbReference type="Gene3D" id="1.20.1560.10">
    <property type="entry name" value="ABC transporter type 1, transmembrane domain"/>
    <property type="match status" value="1"/>
</dbReference>
<evidence type="ECO:0000256" key="10">
    <source>
        <dbReference type="SAM" id="Phobius"/>
    </source>
</evidence>
<evidence type="ECO:0000256" key="8">
    <source>
        <dbReference type="ARBA" id="ARBA00022989"/>
    </source>
</evidence>
<dbReference type="SUPFAM" id="SSF90123">
    <property type="entry name" value="ABC transporter transmembrane region"/>
    <property type="match status" value="1"/>
</dbReference>
<evidence type="ECO:0000256" key="2">
    <source>
        <dbReference type="ARBA" id="ARBA00022448"/>
    </source>
</evidence>
<dbReference type="PROSITE" id="PS50929">
    <property type="entry name" value="ABC_TM1F"/>
    <property type="match status" value="1"/>
</dbReference>
<dbReference type="InterPro" id="IPR027417">
    <property type="entry name" value="P-loop_NTPase"/>
</dbReference>
<evidence type="ECO:0000259" key="11">
    <source>
        <dbReference type="PROSITE" id="PS50893"/>
    </source>
</evidence>
<evidence type="ECO:0000313" key="14">
    <source>
        <dbReference type="Proteomes" id="UP000196053"/>
    </source>
</evidence>
<feature type="domain" description="ABC transmembrane type-1" evidence="12">
    <location>
        <begin position="20"/>
        <end position="302"/>
    </location>
</feature>
<reference evidence="14" key="1">
    <citation type="submission" date="2015-09" db="EMBL/GenBank/DDBJ databases">
        <authorList>
            <person name="Wibberg D."/>
        </authorList>
    </citation>
    <scope>NUCLEOTIDE SEQUENCE [LARGE SCALE GENOMIC DNA]</scope>
    <source>
        <strain evidence="14">SD1D</strain>
    </source>
</reference>
<keyword evidence="2" id="KW-0813">Transport</keyword>
<name>A0A0K8J639_9FIRM</name>
<dbReference type="SMART" id="SM00382">
    <property type="entry name" value="AAA"/>
    <property type="match status" value="1"/>
</dbReference>
<dbReference type="KEGG" id="hsd:SD1D_1283"/>
<keyword evidence="4 10" id="KW-0812">Transmembrane</keyword>
<proteinExistence type="predicted"/>
<keyword evidence="7" id="KW-0067">ATP-binding</keyword>
<evidence type="ECO:0000256" key="1">
    <source>
        <dbReference type="ARBA" id="ARBA00004651"/>
    </source>
</evidence>
<dbReference type="SUPFAM" id="SSF52540">
    <property type="entry name" value="P-loop containing nucleoside triphosphate hydrolases"/>
    <property type="match status" value="1"/>
</dbReference>
<feature type="transmembrane region" description="Helical" evidence="10">
    <location>
        <begin position="249"/>
        <end position="267"/>
    </location>
</feature>
<keyword evidence="6" id="KW-0645">Protease</keyword>
<keyword evidence="14" id="KW-1185">Reference proteome</keyword>
<dbReference type="PANTHER" id="PTHR43394:SF1">
    <property type="entry name" value="ATP-BINDING CASSETTE SUB-FAMILY B MEMBER 10, MITOCHONDRIAL"/>
    <property type="match status" value="1"/>
</dbReference>